<dbReference type="Gene3D" id="3.40.50.720">
    <property type="entry name" value="NAD(P)-binding Rossmann-like Domain"/>
    <property type="match status" value="1"/>
</dbReference>
<dbReference type="InterPro" id="IPR051164">
    <property type="entry name" value="NmrA-like_oxidored"/>
</dbReference>
<sequence length="313" mass="34046">MSTFLVTGATGRQGGPTARLLLAKGAKVHALVRDPDSPASQALRSLCATLFKGDFDDTAAITAAMKGVNGVFLNPYPSFTDPNYEIATAQKFVDIARTAGTVTSFVVSTSVVVSTFEVNYSSDASSVQADYPFVSAYYASKAGIENAVRASGFTYTILRPGWLMHNYIGEQTKFSWPGYNETRVLTTSYPPDFRLGHLDPADVGQFAAAALLDPARFAGKEIQLVHDWVTVGELAAHLSEAIGVEVKVKYRTEEESAAMRKQLPTVEVQLWKPTVKNLDDSAELASYRFHLTTLKEFLEKEKVAVKKTVGIEA</sequence>
<feature type="domain" description="NmrA-like" evidence="3">
    <location>
        <begin position="2"/>
        <end position="267"/>
    </location>
</feature>
<dbReference type="PANTHER" id="PTHR42748">
    <property type="entry name" value="NITROGEN METABOLITE REPRESSION PROTEIN NMRA FAMILY MEMBER"/>
    <property type="match status" value="1"/>
</dbReference>
<dbReference type="EMBL" id="JARKIB010000099">
    <property type="protein sequence ID" value="KAJ7741311.1"/>
    <property type="molecule type" value="Genomic_DNA"/>
</dbReference>
<evidence type="ECO:0000313" key="4">
    <source>
        <dbReference type="EMBL" id="KAJ7741311.1"/>
    </source>
</evidence>
<keyword evidence="2" id="KW-0521">NADP</keyword>
<gene>
    <name evidence="4" type="ORF">B0H16DRAFT_1890499</name>
</gene>
<dbReference type="AlphaFoldDB" id="A0AAD7N0K6"/>
<organism evidence="4 5">
    <name type="scientific">Mycena metata</name>
    <dbReference type="NCBI Taxonomy" id="1033252"/>
    <lineage>
        <taxon>Eukaryota</taxon>
        <taxon>Fungi</taxon>
        <taxon>Dikarya</taxon>
        <taxon>Basidiomycota</taxon>
        <taxon>Agaricomycotina</taxon>
        <taxon>Agaricomycetes</taxon>
        <taxon>Agaricomycetidae</taxon>
        <taxon>Agaricales</taxon>
        <taxon>Marasmiineae</taxon>
        <taxon>Mycenaceae</taxon>
        <taxon>Mycena</taxon>
    </lineage>
</organism>
<reference evidence="4" key="1">
    <citation type="submission" date="2023-03" db="EMBL/GenBank/DDBJ databases">
        <title>Massive genome expansion in bonnet fungi (Mycena s.s.) driven by repeated elements and novel gene families across ecological guilds.</title>
        <authorList>
            <consortium name="Lawrence Berkeley National Laboratory"/>
            <person name="Harder C.B."/>
            <person name="Miyauchi S."/>
            <person name="Viragh M."/>
            <person name="Kuo A."/>
            <person name="Thoen E."/>
            <person name="Andreopoulos B."/>
            <person name="Lu D."/>
            <person name="Skrede I."/>
            <person name="Drula E."/>
            <person name="Henrissat B."/>
            <person name="Morin E."/>
            <person name="Kohler A."/>
            <person name="Barry K."/>
            <person name="LaButti K."/>
            <person name="Morin E."/>
            <person name="Salamov A."/>
            <person name="Lipzen A."/>
            <person name="Mereny Z."/>
            <person name="Hegedus B."/>
            <person name="Baldrian P."/>
            <person name="Stursova M."/>
            <person name="Weitz H."/>
            <person name="Taylor A."/>
            <person name="Grigoriev I.V."/>
            <person name="Nagy L.G."/>
            <person name="Martin F."/>
            <person name="Kauserud H."/>
        </authorList>
    </citation>
    <scope>NUCLEOTIDE SEQUENCE</scope>
    <source>
        <strain evidence="4">CBHHK182m</strain>
    </source>
</reference>
<dbReference type="Proteomes" id="UP001215598">
    <property type="component" value="Unassembled WGS sequence"/>
</dbReference>
<comment type="similarity">
    <text evidence="1">Belongs to the NmrA-type oxidoreductase family.</text>
</comment>
<comment type="caution">
    <text evidence="4">The sequence shown here is derived from an EMBL/GenBank/DDBJ whole genome shotgun (WGS) entry which is preliminary data.</text>
</comment>
<protein>
    <submittedName>
        <fullName evidence="4">NAD dependent epimerase/dehydratase</fullName>
    </submittedName>
</protein>
<dbReference type="InterPro" id="IPR036291">
    <property type="entry name" value="NAD(P)-bd_dom_sf"/>
</dbReference>
<accession>A0AAD7N0K6</accession>
<evidence type="ECO:0000259" key="3">
    <source>
        <dbReference type="Pfam" id="PF05368"/>
    </source>
</evidence>
<dbReference type="PANTHER" id="PTHR42748:SF7">
    <property type="entry name" value="NMRA LIKE REDOX SENSOR 1-RELATED"/>
    <property type="match status" value="1"/>
</dbReference>
<keyword evidence="5" id="KW-1185">Reference proteome</keyword>
<evidence type="ECO:0000256" key="1">
    <source>
        <dbReference type="ARBA" id="ARBA00006328"/>
    </source>
</evidence>
<proteinExistence type="inferred from homology"/>
<dbReference type="InterPro" id="IPR008030">
    <property type="entry name" value="NmrA-like"/>
</dbReference>
<dbReference type="CDD" id="cd05251">
    <property type="entry name" value="NmrA_like_SDR_a"/>
    <property type="match status" value="1"/>
</dbReference>
<dbReference type="Pfam" id="PF05368">
    <property type="entry name" value="NmrA"/>
    <property type="match status" value="1"/>
</dbReference>
<evidence type="ECO:0000256" key="2">
    <source>
        <dbReference type="ARBA" id="ARBA00022857"/>
    </source>
</evidence>
<dbReference type="SUPFAM" id="SSF51735">
    <property type="entry name" value="NAD(P)-binding Rossmann-fold domains"/>
    <property type="match status" value="1"/>
</dbReference>
<name>A0AAD7N0K6_9AGAR</name>
<evidence type="ECO:0000313" key="5">
    <source>
        <dbReference type="Proteomes" id="UP001215598"/>
    </source>
</evidence>